<dbReference type="AlphaFoldDB" id="A0A8J1XSW0"/>
<gene>
    <name evidence="9" type="ORF">OFUS_LOCUS15288</name>
</gene>
<dbReference type="Gene3D" id="3.40.50.720">
    <property type="entry name" value="NAD(P)-binding Rossmann-like Domain"/>
    <property type="match status" value="1"/>
</dbReference>
<dbReference type="GO" id="GO:0005737">
    <property type="term" value="C:cytoplasm"/>
    <property type="evidence" value="ECO:0007669"/>
    <property type="project" value="UniProtKB-SubCell"/>
</dbReference>
<dbReference type="EC" id="1.1.1.153" evidence="4"/>
<dbReference type="EMBL" id="CAIIXF020000007">
    <property type="protein sequence ID" value="CAH1790025.1"/>
    <property type="molecule type" value="Genomic_DNA"/>
</dbReference>
<dbReference type="Pfam" id="PF00106">
    <property type="entry name" value="adh_short"/>
    <property type="match status" value="1"/>
</dbReference>
<dbReference type="NCBIfam" id="TIGR01500">
    <property type="entry name" value="sepiapter_red"/>
    <property type="match status" value="1"/>
</dbReference>
<evidence type="ECO:0000256" key="4">
    <source>
        <dbReference type="ARBA" id="ARBA00013075"/>
    </source>
</evidence>
<keyword evidence="10" id="KW-1185">Reference proteome</keyword>
<keyword evidence="7" id="KW-0521">NADP</keyword>
<evidence type="ECO:0000313" key="9">
    <source>
        <dbReference type="EMBL" id="CAH1790025.1"/>
    </source>
</evidence>
<evidence type="ECO:0000256" key="2">
    <source>
        <dbReference type="ARBA" id="ARBA00010483"/>
    </source>
</evidence>
<comment type="caution">
    <text evidence="9">The sequence shown here is derived from an EMBL/GenBank/DDBJ whole genome shotgun (WGS) entry which is preliminary data.</text>
</comment>
<evidence type="ECO:0000256" key="5">
    <source>
        <dbReference type="ARBA" id="ARBA00019170"/>
    </source>
</evidence>
<evidence type="ECO:0000256" key="8">
    <source>
        <dbReference type="ARBA" id="ARBA00023002"/>
    </source>
</evidence>
<protein>
    <recommendedName>
        <fullName evidence="5">Sepiapterin reductase</fullName>
        <ecNumber evidence="4">1.1.1.153</ecNumber>
    </recommendedName>
</protein>
<evidence type="ECO:0000256" key="1">
    <source>
        <dbReference type="ARBA" id="ARBA00004496"/>
    </source>
</evidence>
<dbReference type="InterPro" id="IPR006393">
    <property type="entry name" value="Sepiapterin_red"/>
</dbReference>
<evidence type="ECO:0000256" key="3">
    <source>
        <dbReference type="ARBA" id="ARBA00011738"/>
    </source>
</evidence>
<accession>A0A8J1XSW0</accession>
<dbReference type="SUPFAM" id="SSF51735">
    <property type="entry name" value="NAD(P)-binding Rossmann-fold domains"/>
    <property type="match status" value="1"/>
</dbReference>
<comment type="subcellular location">
    <subcellularLocation>
        <location evidence="1">Cytoplasm</location>
    </subcellularLocation>
</comment>
<dbReference type="FunFam" id="3.40.50.720:FF:000259">
    <property type="entry name" value="Sepiapterin reductase"/>
    <property type="match status" value="1"/>
</dbReference>
<dbReference type="InterPro" id="IPR036291">
    <property type="entry name" value="NAD(P)-bd_dom_sf"/>
</dbReference>
<evidence type="ECO:0000313" key="10">
    <source>
        <dbReference type="Proteomes" id="UP000749559"/>
    </source>
</evidence>
<dbReference type="PRINTS" id="PR00081">
    <property type="entry name" value="GDHRDH"/>
</dbReference>
<evidence type="ECO:0000256" key="7">
    <source>
        <dbReference type="ARBA" id="ARBA00022857"/>
    </source>
</evidence>
<dbReference type="InterPro" id="IPR051721">
    <property type="entry name" value="Biopterin_syn/organic_redct"/>
</dbReference>
<reference evidence="9" key="1">
    <citation type="submission" date="2022-03" db="EMBL/GenBank/DDBJ databases">
        <authorList>
            <person name="Martin C."/>
        </authorList>
    </citation>
    <scope>NUCLEOTIDE SEQUENCE</scope>
</reference>
<comment type="subunit">
    <text evidence="3">Homodimer.</text>
</comment>
<organism evidence="9 10">
    <name type="scientific">Owenia fusiformis</name>
    <name type="common">Polychaete worm</name>
    <dbReference type="NCBI Taxonomy" id="6347"/>
    <lineage>
        <taxon>Eukaryota</taxon>
        <taxon>Metazoa</taxon>
        <taxon>Spiralia</taxon>
        <taxon>Lophotrochozoa</taxon>
        <taxon>Annelida</taxon>
        <taxon>Polychaeta</taxon>
        <taxon>Sedentaria</taxon>
        <taxon>Canalipalpata</taxon>
        <taxon>Sabellida</taxon>
        <taxon>Oweniida</taxon>
        <taxon>Oweniidae</taxon>
        <taxon>Owenia</taxon>
    </lineage>
</organism>
<dbReference type="GO" id="GO:0006729">
    <property type="term" value="P:tetrahydrobiopterin biosynthetic process"/>
    <property type="evidence" value="ECO:0007669"/>
    <property type="project" value="InterPro"/>
</dbReference>
<dbReference type="OrthoDB" id="153074at2759"/>
<dbReference type="Proteomes" id="UP000749559">
    <property type="component" value="Unassembled WGS sequence"/>
</dbReference>
<dbReference type="CDD" id="cd05367">
    <property type="entry name" value="SPR-like_SDR_c"/>
    <property type="match status" value="1"/>
</dbReference>
<proteinExistence type="inferred from homology"/>
<name>A0A8J1XSW0_OWEFU</name>
<sequence>MAEVGKIFNRRTFCLITGASRGLGHHIGKGFAEKFVDHSMIVLVSRDEEGLAQTKQKIKQSNTKIDVLICPQDLSSDNEQDYDNLFQKIITSNVFLSTKFEQAMIVHNAGSMGDVSKRVIDFKDPKHIQRYFNINVGSMLVLNSKFLDLFAADKVKHRVCIQLSSLCAIQAFKSWSLYCSGKAARDMLWSTLAEECPDIRVLSYAPGPLDTEMQVVARTDSADPDVKNMFIKMHAEKQLVEPSSSVERLIKILEKDAFKNGQHVDFYDDL</sequence>
<dbReference type="InterPro" id="IPR002347">
    <property type="entry name" value="SDR_fam"/>
</dbReference>
<dbReference type="PANTHER" id="PTHR44085">
    <property type="entry name" value="SEPIAPTERIN REDUCTASE"/>
    <property type="match status" value="1"/>
</dbReference>
<keyword evidence="6" id="KW-0963">Cytoplasm</keyword>
<dbReference type="GO" id="GO:0004757">
    <property type="term" value="F:sepiapterin reductase (NADP+) activity"/>
    <property type="evidence" value="ECO:0007669"/>
    <property type="project" value="UniProtKB-EC"/>
</dbReference>
<comment type="similarity">
    <text evidence="2">Belongs to the sepiapterin reductase family.</text>
</comment>
<evidence type="ECO:0000256" key="6">
    <source>
        <dbReference type="ARBA" id="ARBA00022490"/>
    </source>
</evidence>
<keyword evidence="8" id="KW-0560">Oxidoreductase</keyword>
<dbReference type="PANTHER" id="PTHR44085:SF2">
    <property type="entry name" value="SEPIAPTERIN REDUCTASE"/>
    <property type="match status" value="1"/>
</dbReference>